<feature type="compositionally biased region" description="Low complexity" evidence="2">
    <location>
        <begin position="280"/>
        <end position="292"/>
    </location>
</feature>
<feature type="compositionally biased region" description="Low complexity" evidence="2">
    <location>
        <begin position="174"/>
        <end position="196"/>
    </location>
</feature>
<evidence type="ECO:0000256" key="2">
    <source>
        <dbReference type="SAM" id="MobiDB-lite"/>
    </source>
</evidence>
<evidence type="ECO:0000256" key="1">
    <source>
        <dbReference type="SAM" id="Coils"/>
    </source>
</evidence>
<proteinExistence type="predicted"/>
<feature type="compositionally biased region" description="Low complexity" evidence="2">
    <location>
        <begin position="70"/>
        <end position="91"/>
    </location>
</feature>
<feature type="coiled-coil region" evidence="1">
    <location>
        <begin position="484"/>
        <end position="515"/>
    </location>
</feature>
<dbReference type="Gene3D" id="6.10.140.1020">
    <property type="match status" value="1"/>
</dbReference>
<evidence type="ECO:0000313" key="3">
    <source>
        <dbReference type="EMBL" id="KAJ3841538.1"/>
    </source>
</evidence>
<evidence type="ECO:0000313" key="4">
    <source>
        <dbReference type="Proteomes" id="UP001163846"/>
    </source>
</evidence>
<dbReference type="EMBL" id="MU806036">
    <property type="protein sequence ID" value="KAJ3841538.1"/>
    <property type="molecule type" value="Genomic_DNA"/>
</dbReference>
<feature type="compositionally biased region" description="Low complexity" evidence="2">
    <location>
        <begin position="302"/>
        <end position="314"/>
    </location>
</feature>
<feature type="compositionally biased region" description="Basic and acidic residues" evidence="2">
    <location>
        <begin position="558"/>
        <end position="567"/>
    </location>
</feature>
<organism evidence="3 4">
    <name type="scientific">Lentinula raphanica</name>
    <dbReference type="NCBI Taxonomy" id="153919"/>
    <lineage>
        <taxon>Eukaryota</taxon>
        <taxon>Fungi</taxon>
        <taxon>Dikarya</taxon>
        <taxon>Basidiomycota</taxon>
        <taxon>Agaricomycotina</taxon>
        <taxon>Agaricomycetes</taxon>
        <taxon>Agaricomycetidae</taxon>
        <taxon>Agaricales</taxon>
        <taxon>Marasmiineae</taxon>
        <taxon>Omphalotaceae</taxon>
        <taxon>Lentinula</taxon>
    </lineage>
</organism>
<reference evidence="3" key="1">
    <citation type="submission" date="2022-08" db="EMBL/GenBank/DDBJ databases">
        <authorList>
            <consortium name="DOE Joint Genome Institute"/>
            <person name="Min B."/>
            <person name="Riley R."/>
            <person name="Sierra-Patev S."/>
            <person name="Naranjo-Ortiz M."/>
            <person name="Looney B."/>
            <person name="Konkel Z."/>
            <person name="Slot J.C."/>
            <person name="Sakamoto Y."/>
            <person name="Steenwyk J.L."/>
            <person name="Rokas A."/>
            <person name="Carro J."/>
            <person name="Camarero S."/>
            <person name="Ferreira P."/>
            <person name="Molpeceres G."/>
            <person name="Ruiz-Duenas F.J."/>
            <person name="Serrano A."/>
            <person name="Henrissat B."/>
            <person name="Drula E."/>
            <person name="Hughes K.W."/>
            <person name="Mata J.L."/>
            <person name="Ishikawa N.K."/>
            <person name="Vargas-Isla R."/>
            <person name="Ushijima S."/>
            <person name="Smith C.A."/>
            <person name="Ahrendt S."/>
            <person name="Andreopoulos W."/>
            <person name="He G."/>
            <person name="Labutti K."/>
            <person name="Lipzen A."/>
            <person name="Ng V."/>
            <person name="Sandor L."/>
            <person name="Barry K."/>
            <person name="Martinez A.T."/>
            <person name="Xiao Y."/>
            <person name="Gibbons J.G."/>
            <person name="Terashima K."/>
            <person name="Hibbett D.S."/>
            <person name="Grigoriev I.V."/>
        </authorList>
    </citation>
    <scope>NUCLEOTIDE SEQUENCE</scope>
    <source>
        <strain evidence="3">TFB9207</strain>
    </source>
</reference>
<protein>
    <submittedName>
        <fullName evidence="3">Uncharacterized protein</fullName>
    </submittedName>
</protein>
<keyword evidence="4" id="KW-1185">Reference proteome</keyword>
<keyword evidence="1" id="KW-0175">Coiled coil</keyword>
<name>A0AA38PEN4_9AGAR</name>
<feature type="compositionally biased region" description="Basic and acidic residues" evidence="2">
    <location>
        <begin position="201"/>
        <end position="212"/>
    </location>
</feature>
<sequence length="631" mass="68504">MNNACLNHSPRLSDIPSPYTSHETAALPASSYPLTASLIQSFPQSEEMLSQETTPNCHSDSLCPDTALQLSTTGTRSSSTASRTALKSASYSPPPAPRLALLKLPDTGSHLDASTAGALASMNNLLSSLSQDHIPDDEIEKHDKEVGHHPFEGPFDRCSEFLLPSSSPNKIILSTSSPPRSSPPRQFSSSPSESSSLLTDAGRRSPSHEDSGARSSPDQLILSEEFELTSPLLFAQCEDQCTTDFNQMNPLSDDFALDSNSDEANEQIYHITLPIMSSPMPSSSPGYPVSSPRANLPIELTSSPMPSSSPGIPASSPPVNLPVTTTTSSMPSSSPGFPVSSPRADLPIKTCSSPPRKRKREEEEGTRSLPGSPTKRSNRALPAPKRSTMASQQRQHKKLVTPFRSPLMSKQAPMGPPVVPLEKPFVSAASGPREPHALSAAPSDSKRKRFSVTARAAGQFKSPLSSDGTPHACSSVRVRLTPQIQTLERKIQVLKRALKVKKDNEEEVLADLTARWTEAGREVAWEVWELVKNNQDSSDGSLGEKRSFKEGWGWDVQGDEKRMKSEDSWGWSTANPEDEDAVTVLQDQDAGSKKEIEEDRTEYTLGLMLRRLGIDPATLGWNEQEGTFKDD</sequence>
<gene>
    <name evidence="3" type="ORF">F5878DRAFT_7955</name>
</gene>
<comment type="caution">
    <text evidence="3">The sequence shown here is derived from an EMBL/GenBank/DDBJ whole genome shotgun (WGS) entry which is preliminary data.</text>
</comment>
<feature type="compositionally biased region" description="Low complexity" evidence="2">
    <location>
        <begin position="321"/>
        <end position="342"/>
    </location>
</feature>
<dbReference type="Proteomes" id="UP001163846">
    <property type="component" value="Unassembled WGS sequence"/>
</dbReference>
<dbReference type="AlphaFoldDB" id="A0AA38PEN4"/>
<feature type="region of interest" description="Disordered" evidence="2">
    <location>
        <begin position="70"/>
        <end position="100"/>
    </location>
</feature>
<accession>A0AA38PEN4</accession>
<feature type="region of interest" description="Disordered" evidence="2">
    <location>
        <begin position="557"/>
        <end position="579"/>
    </location>
</feature>
<feature type="region of interest" description="Disordered" evidence="2">
    <location>
        <begin position="280"/>
        <end position="416"/>
    </location>
</feature>
<feature type="region of interest" description="Disordered" evidence="2">
    <location>
        <begin position="1"/>
        <end position="23"/>
    </location>
</feature>
<feature type="region of interest" description="Disordered" evidence="2">
    <location>
        <begin position="169"/>
        <end position="219"/>
    </location>
</feature>